<evidence type="ECO:0000256" key="4">
    <source>
        <dbReference type="ARBA" id="ARBA00023136"/>
    </source>
</evidence>
<protein>
    <recommendedName>
        <fullName evidence="6">EamA domain-containing protein</fullName>
    </recommendedName>
</protein>
<name>A0A0F9W7L6_9ZZZZ</name>
<dbReference type="SUPFAM" id="SSF103481">
    <property type="entry name" value="Multidrug resistance efflux transporter EmrE"/>
    <property type="match status" value="1"/>
</dbReference>
<dbReference type="EMBL" id="LAZR01000333">
    <property type="protein sequence ID" value="KKN74038.1"/>
    <property type="molecule type" value="Genomic_DNA"/>
</dbReference>
<keyword evidence="3 5" id="KW-1133">Transmembrane helix</keyword>
<sequence>MSSTFWLTTLAMIAFAGNSILARLALGEGAIDAAGYTGVRLASGAAVLALLLVNANRKSVPAVRLPGGWPSALALFVYAVAFSYAYLQLGAAVGALVLFASVQATMIAWGLIRGERPGLSEIAGLTIAFAAFVYWIAPALVTPALLGTVLMIASGVAWGVYSLRGRAATDPMGETAGNFIRTVPLAIPLIALSAFQSGMTTAGIVIAIASGAVTSGLGYVLWYRALPGLTATRASIVQLTVPVIAALGGVLFLAEALTLRFVLAATLILGGIALALLVRKR</sequence>
<proteinExistence type="predicted"/>
<keyword evidence="4 5" id="KW-0472">Membrane</keyword>
<reference evidence="7" key="1">
    <citation type="journal article" date="2015" name="Nature">
        <title>Complex archaea that bridge the gap between prokaryotes and eukaryotes.</title>
        <authorList>
            <person name="Spang A."/>
            <person name="Saw J.H."/>
            <person name="Jorgensen S.L."/>
            <person name="Zaremba-Niedzwiedzka K."/>
            <person name="Martijn J."/>
            <person name="Lind A.E."/>
            <person name="van Eijk R."/>
            <person name="Schleper C."/>
            <person name="Guy L."/>
            <person name="Ettema T.J."/>
        </authorList>
    </citation>
    <scope>NUCLEOTIDE SEQUENCE</scope>
</reference>
<evidence type="ECO:0000256" key="3">
    <source>
        <dbReference type="ARBA" id="ARBA00022989"/>
    </source>
</evidence>
<gene>
    <name evidence="7" type="ORF">LCGC14_0394910</name>
</gene>
<comment type="subcellular location">
    <subcellularLocation>
        <location evidence="1">Membrane</location>
        <topology evidence="1">Multi-pass membrane protein</topology>
    </subcellularLocation>
</comment>
<dbReference type="InterPro" id="IPR050638">
    <property type="entry name" value="AA-Vitamin_Transporters"/>
</dbReference>
<feature type="transmembrane region" description="Helical" evidence="5">
    <location>
        <begin position="67"/>
        <end position="87"/>
    </location>
</feature>
<keyword evidence="2 5" id="KW-0812">Transmembrane</keyword>
<dbReference type="Pfam" id="PF00892">
    <property type="entry name" value="EamA"/>
    <property type="match status" value="1"/>
</dbReference>
<evidence type="ECO:0000313" key="7">
    <source>
        <dbReference type="EMBL" id="KKN74038.1"/>
    </source>
</evidence>
<accession>A0A0F9W7L6</accession>
<feature type="transmembrane region" description="Helical" evidence="5">
    <location>
        <begin position="93"/>
        <end position="112"/>
    </location>
</feature>
<evidence type="ECO:0000259" key="6">
    <source>
        <dbReference type="Pfam" id="PF00892"/>
    </source>
</evidence>
<feature type="transmembrane region" description="Helical" evidence="5">
    <location>
        <begin position="201"/>
        <end position="222"/>
    </location>
</feature>
<dbReference type="GO" id="GO:0016020">
    <property type="term" value="C:membrane"/>
    <property type="evidence" value="ECO:0007669"/>
    <property type="project" value="UniProtKB-SubCell"/>
</dbReference>
<evidence type="ECO:0000256" key="1">
    <source>
        <dbReference type="ARBA" id="ARBA00004141"/>
    </source>
</evidence>
<feature type="transmembrane region" description="Helical" evidence="5">
    <location>
        <begin position="234"/>
        <end position="253"/>
    </location>
</feature>
<dbReference type="InterPro" id="IPR000620">
    <property type="entry name" value="EamA_dom"/>
</dbReference>
<feature type="transmembrane region" description="Helical" evidence="5">
    <location>
        <begin position="37"/>
        <end position="55"/>
    </location>
</feature>
<dbReference type="InterPro" id="IPR037185">
    <property type="entry name" value="EmrE-like"/>
</dbReference>
<evidence type="ECO:0000256" key="5">
    <source>
        <dbReference type="SAM" id="Phobius"/>
    </source>
</evidence>
<dbReference type="AlphaFoldDB" id="A0A0F9W7L6"/>
<feature type="transmembrane region" description="Helical" evidence="5">
    <location>
        <begin position="175"/>
        <end position="195"/>
    </location>
</feature>
<evidence type="ECO:0000256" key="2">
    <source>
        <dbReference type="ARBA" id="ARBA00022692"/>
    </source>
</evidence>
<organism evidence="7">
    <name type="scientific">marine sediment metagenome</name>
    <dbReference type="NCBI Taxonomy" id="412755"/>
    <lineage>
        <taxon>unclassified sequences</taxon>
        <taxon>metagenomes</taxon>
        <taxon>ecological metagenomes</taxon>
    </lineage>
</organism>
<feature type="transmembrane region" description="Helical" evidence="5">
    <location>
        <begin position="143"/>
        <end position="163"/>
    </location>
</feature>
<feature type="transmembrane region" description="Helical" evidence="5">
    <location>
        <begin position="119"/>
        <end position="137"/>
    </location>
</feature>
<feature type="domain" description="EamA" evidence="6">
    <location>
        <begin position="146"/>
        <end position="276"/>
    </location>
</feature>
<dbReference type="PANTHER" id="PTHR32322:SF9">
    <property type="entry name" value="AMINO-ACID METABOLITE EFFLUX PUMP-RELATED"/>
    <property type="match status" value="1"/>
</dbReference>
<feature type="transmembrane region" description="Helical" evidence="5">
    <location>
        <begin position="259"/>
        <end position="278"/>
    </location>
</feature>
<dbReference type="PANTHER" id="PTHR32322">
    <property type="entry name" value="INNER MEMBRANE TRANSPORTER"/>
    <property type="match status" value="1"/>
</dbReference>
<comment type="caution">
    <text evidence="7">The sequence shown here is derived from an EMBL/GenBank/DDBJ whole genome shotgun (WGS) entry which is preliminary data.</text>
</comment>